<feature type="compositionally biased region" description="Low complexity" evidence="9">
    <location>
        <begin position="384"/>
        <end position="394"/>
    </location>
</feature>
<dbReference type="InterPro" id="IPR001841">
    <property type="entry name" value="Znf_RING"/>
</dbReference>
<dbReference type="Gramene" id="KCW52328">
    <property type="protein sequence ID" value="KCW52328"/>
    <property type="gene ID" value="EUGRSUZ_J01748"/>
</dbReference>
<sequence length="401" mass="45025">MMVVNFTALGMTELKGEQGDKMEEAMAARYWCHQCLRMVNPILEAEIKCPYCESGFIEEMNSTMRDSQDSDGDLGSDRALSLWAPILLGMMGNSRRRRRLRRFGFEDEDDDTEEGESRHGGDMELDREIDSIIRRRRRSSATILRLLRDARAGIASESEFADVARDRDGDRDRHRERERVILINPFNQTIVLQGSSDYSRENSNLIGSLGDYFVGPGLDLLLQHLAENDPNGHGTPPARKEAIEAMPTVKMTENVQCSVCLDDFHVGAEAKEMPCKHKFHSGCILPWLELHSSCPVCRFQLPIDESKTDADGSRNGNDTGERERERERGRGRERERERERESAQGSGEEGEGNQRNENGRRFNIWSPLSWFSSNSGSHSGGGNSTSSPSGSSSNGREDASS</sequence>
<proteinExistence type="predicted"/>
<evidence type="ECO:0000256" key="8">
    <source>
        <dbReference type="PROSITE-ProRule" id="PRU00175"/>
    </source>
</evidence>
<evidence type="ECO:0000256" key="2">
    <source>
        <dbReference type="ARBA" id="ARBA00012483"/>
    </source>
</evidence>
<organism evidence="11">
    <name type="scientific">Eucalyptus grandis</name>
    <name type="common">Flooded gum</name>
    <dbReference type="NCBI Taxonomy" id="71139"/>
    <lineage>
        <taxon>Eukaryota</taxon>
        <taxon>Viridiplantae</taxon>
        <taxon>Streptophyta</taxon>
        <taxon>Embryophyta</taxon>
        <taxon>Tracheophyta</taxon>
        <taxon>Spermatophyta</taxon>
        <taxon>Magnoliopsida</taxon>
        <taxon>eudicotyledons</taxon>
        <taxon>Gunneridae</taxon>
        <taxon>Pentapetalae</taxon>
        <taxon>rosids</taxon>
        <taxon>malvids</taxon>
        <taxon>Myrtales</taxon>
        <taxon>Myrtaceae</taxon>
        <taxon>Myrtoideae</taxon>
        <taxon>Eucalypteae</taxon>
        <taxon>Eucalyptus</taxon>
    </lineage>
</organism>
<dbReference type="SUPFAM" id="SSF57850">
    <property type="entry name" value="RING/U-box"/>
    <property type="match status" value="1"/>
</dbReference>
<dbReference type="InterPro" id="IPR039525">
    <property type="entry name" value="RNF126-like_zinc-ribbon"/>
</dbReference>
<dbReference type="Gene3D" id="3.30.40.10">
    <property type="entry name" value="Zinc/RING finger domain, C3HC4 (zinc finger)"/>
    <property type="match status" value="1"/>
</dbReference>
<evidence type="ECO:0000256" key="6">
    <source>
        <dbReference type="ARBA" id="ARBA00022786"/>
    </source>
</evidence>
<dbReference type="AlphaFoldDB" id="A0A059AER2"/>
<feature type="compositionally biased region" description="Basic and acidic residues" evidence="9">
    <location>
        <begin position="319"/>
        <end position="342"/>
    </location>
</feature>
<dbReference type="PROSITE" id="PS50089">
    <property type="entry name" value="ZF_RING_2"/>
    <property type="match status" value="1"/>
</dbReference>
<dbReference type="SMART" id="SM00184">
    <property type="entry name" value="RING"/>
    <property type="match status" value="1"/>
</dbReference>
<dbReference type="PANTHER" id="PTHR15710:SF22">
    <property type="entry name" value="RING-TYPE E3 UBIQUITIN TRANSFERASE"/>
    <property type="match status" value="1"/>
</dbReference>
<evidence type="ECO:0000313" key="11">
    <source>
        <dbReference type="EMBL" id="KCW52328.1"/>
    </source>
</evidence>
<dbReference type="GO" id="GO:0061630">
    <property type="term" value="F:ubiquitin protein ligase activity"/>
    <property type="evidence" value="ECO:0007669"/>
    <property type="project" value="UniProtKB-EC"/>
</dbReference>
<dbReference type="EMBL" id="KK198762">
    <property type="protein sequence ID" value="KCW52328.1"/>
    <property type="molecule type" value="Genomic_DNA"/>
</dbReference>
<reference evidence="11" key="1">
    <citation type="submission" date="2013-07" db="EMBL/GenBank/DDBJ databases">
        <title>The genome of Eucalyptus grandis.</title>
        <authorList>
            <person name="Schmutz J."/>
            <person name="Hayes R."/>
            <person name="Myburg A."/>
            <person name="Tuskan G."/>
            <person name="Grattapaglia D."/>
            <person name="Rokhsar D.S."/>
        </authorList>
    </citation>
    <scope>NUCLEOTIDE SEQUENCE</scope>
    <source>
        <tissue evidence="11">Leaf extractions</tissue>
    </source>
</reference>
<dbReference type="FunFam" id="3.30.40.10:FF:000022">
    <property type="entry name" value="E3 ubiquitin-protein ligase RING1-like"/>
    <property type="match status" value="1"/>
</dbReference>
<dbReference type="InterPro" id="IPR013083">
    <property type="entry name" value="Znf_RING/FYVE/PHD"/>
</dbReference>
<evidence type="ECO:0000256" key="1">
    <source>
        <dbReference type="ARBA" id="ARBA00000900"/>
    </source>
</evidence>
<evidence type="ECO:0000256" key="5">
    <source>
        <dbReference type="ARBA" id="ARBA00022771"/>
    </source>
</evidence>
<feature type="domain" description="RING-type" evidence="10">
    <location>
        <begin position="257"/>
        <end position="298"/>
    </location>
</feature>
<dbReference type="PANTHER" id="PTHR15710">
    <property type="entry name" value="E3 UBIQUITIN-PROTEIN LIGASE PRAJA"/>
    <property type="match status" value="1"/>
</dbReference>
<protein>
    <recommendedName>
        <fullName evidence="2">RING-type E3 ubiquitin transferase</fullName>
        <ecNumber evidence="2">2.3.2.27</ecNumber>
    </recommendedName>
</protein>
<feature type="region of interest" description="Disordered" evidence="9">
    <location>
        <begin position="306"/>
        <end position="401"/>
    </location>
</feature>
<evidence type="ECO:0000259" key="10">
    <source>
        <dbReference type="PROSITE" id="PS50089"/>
    </source>
</evidence>
<evidence type="ECO:0000256" key="3">
    <source>
        <dbReference type="ARBA" id="ARBA00022679"/>
    </source>
</evidence>
<keyword evidence="6" id="KW-0833">Ubl conjugation pathway</keyword>
<dbReference type="Pfam" id="PF13639">
    <property type="entry name" value="zf-RING_2"/>
    <property type="match status" value="1"/>
</dbReference>
<evidence type="ECO:0000256" key="7">
    <source>
        <dbReference type="ARBA" id="ARBA00022833"/>
    </source>
</evidence>
<comment type="catalytic activity">
    <reaction evidence="1">
        <text>S-ubiquitinyl-[E2 ubiquitin-conjugating enzyme]-L-cysteine + [acceptor protein]-L-lysine = [E2 ubiquitin-conjugating enzyme]-L-cysteine + N(6)-ubiquitinyl-[acceptor protein]-L-lysine.</text>
        <dbReference type="EC" id="2.3.2.27"/>
    </reaction>
</comment>
<gene>
    <name evidence="11" type="ORF">EUGRSUZ_J01748</name>
</gene>
<dbReference type="Pfam" id="PF14369">
    <property type="entry name" value="Zn_ribbon_19"/>
    <property type="match status" value="1"/>
</dbReference>
<dbReference type="eggNOG" id="KOG0800">
    <property type="taxonomic scope" value="Eukaryota"/>
</dbReference>
<keyword evidence="5 8" id="KW-0863">Zinc-finger</keyword>
<dbReference type="EC" id="2.3.2.27" evidence="2"/>
<dbReference type="CDD" id="cd16667">
    <property type="entry name" value="RING-H2_RNF126-like"/>
    <property type="match status" value="1"/>
</dbReference>
<accession>A0A059AER2</accession>
<name>A0A059AER2_EUCGR</name>
<keyword evidence="3" id="KW-0808">Transferase</keyword>
<evidence type="ECO:0000256" key="4">
    <source>
        <dbReference type="ARBA" id="ARBA00022723"/>
    </source>
</evidence>
<keyword evidence="7" id="KW-0862">Zinc</keyword>
<keyword evidence="4" id="KW-0479">Metal-binding</keyword>
<evidence type="ECO:0000256" key="9">
    <source>
        <dbReference type="SAM" id="MobiDB-lite"/>
    </source>
</evidence>
<dbReference type="GO" id="GO:0008270">
    <property type="term" value="F:zinc ion binding"/>
    <property type="evidence" value="ECO:0007669"/>
    <property type="project" value="UniProtKB-KW"/>
</dbReference>